<dbReference type="SUPFAM" id="SSF109604">
    <property type="entry name" value="HD-domain/PDEase-like"/>
    <property type="match status" value="2"/>
</dbReference>
<dbReference type="Gene3D" id="6.10.340.10">
    <property type="match status" value="1"/>
</dbReference>
<dbReference type="Gene3D" id="1.10.3210.10">
    <property type="entry name" value="Hypothetical protein af1432"/>
    <property type="match status" value="2"/>
</dbReference>
<accession>A0A7Z1DTF2</accession>
<dbReference type="GO" id="GO:0016020">
    <property type="term" value="C:membrane"/>
    <property type="evidence" value="ECO:0007669"/>
    <property type="project" value="InterPro"/>
</dbReference>
<keyword evidence="1" id="KW-1133">Transmembrane helix</keyword>
<keyword evidence="1" id="KW-0472">Membrane</keyword>
<evidence type="ECO:0000259" key="3">
    <source>
        <dbReference type="PROSITE" id="PS51832"/>
    </source>
</evidence>
<dbReference type="PROSITE" id="PS51832">
    <property type="entry name" value="HD_GYP"/>
    <property type="match status" value="1"/>
</dbReference>
<dbReference type="Gene3D" id="3.30.450.40">
    <property type="match status" value="1"/>
</dbReference>
<dbReference type="Pfam" id="PF13487">
    <property type="entry name" value="HD_5"/>
    <property type="match status" value="1"/>
</dbReference>
<dbReference type="AlphaFoldDB" id="A0A7Z1DTF2"/>
<dbReference type="Gene3D" id="3.30.450.20">
    <property type="entry name" value="PAS domain"/>
    <property type="match status" value="1"/>
</dbReference>
<dbReference type="Proteomes" id="UP000216984">
    <property type="component" value="Unassembled WGS sequence"/>
</dbReference>
<dbReference type="InterPro" id="IPR029016">
    <property type="entry name" value="GAF-like_dom_sf"/>
</dbReference>
<evidence type="ECO:0000256" key="1">
    <source>
        <dbReference type="SAM" id="Phobius"/>
    </source>
</evidence>
<keyword evidence="1" id="KW-0812">Transmembrane</keyword>
<dbReference type="InterPro" id="IPR037522">
    <property type="entry name" value="HD_GYP_dom"/>
</dbReference>
<keyword evidence="5" id="KW-1185">Reference proteome</keyword>
<dbReference type="GO" id="GO:0008081">
    <property type="term" value="F:phosphoric diester hydrolase activity"/>
    <property type="evidence" value="ECO:0007669"/>
    <property type="project" value="UniProtKB-ARBA"/>
</dbReference>
<dbReference type="CDD" id="cd00077">
    <property type="entry name" value="HDc"/>
    <property type="match status" value="1"/>
</dbReference>
<dbReference type="SUPFAM" id="SSF103190">
    <property type="entry name" value="Sensory domain-like"/>
    <property type="match status" value="1"/>
</dbReference>
<evidence type="ECO:0000313" key="4">
    <source>
        <dbReference type="EMBL" id="OZC35641.1"/>
    </source>
</evidence>
<feature type="domain" description="HAMP" evidence="2">
    <location>
        <begin position="351"/>
        <end position="404"/>
    </location>
</feature>
<dbReference type="SUPFAM" id="SSF55781">
    <property type="entry name" value="GAF domain-like"/>
    <property type="match status" value="1"/>
</dbReference>
<dbReference type="InterPro" id="IPR003660">
    <property type="entry name" value="HAMP_dom"/>
</dbReference>
<name>A0A7Z1DTF2_9GAMM</name>
<comment type="caution">
    <text evidence="4">The sequence shown here is derived from an EMBL/GenBank/DDBJ whole genome shotgun (WGS) entry which is preliminary data.</text>
</comment>
<dbReference type="PANTHER" id="PTHR43155">
    <property type="entry name" value="CYCLIC DI-GMP PHOSPHODIESTERASE PA4108-RELATED"/>
    <property type="match status" value="1"/>
</dbReference>
<protein>
    <submittedName>
        <fullName evidence="4">Phosphodiesterase</fullName>
    </submittedName>
</protein>
<proteinExistence type="predicted"/>
<dbReference type="PANTHER" id="PTHR43155:SF2">
    <property type="entry name" value="CYCLIC DI-GMP PHOSPHODIESTERASE PA4108"/>
    <property type="match status" value="1"/>
</dbReference>
<dbReference type="PROSITE" id="PS50885">
    <property type="entry name" value="HAMP"/>
    <property type="match status" value="1"/>
</dbReference>
<feature type="transmembrane region" description="Helical" evidence="1">
    <location>
        <begin position="12"/>
        <end position="33"/>
    </location>
</feature>
<organism evidence="4 5">
    <name type="scientific">Marinobacter vinifirmus</name>
    <dbReference type="NCBI Taxonomy" id="355591"/>
    <lineage>
        <taxon>Bacteria</taxon>
        <taxon>Pseudomonadati</taxon>
        <taxon>Pseudomonadota</taxon>
        <taxon>Gammaproteobacteria</taxon>
        <taxon>Pseudomonadales</taxon>
        <taxon>Marinobacteraceae</taxon>
        <taxon>Marinobacter</taxon>
    </lineage>
</organism>
<sequence>MQQHRQLAQVSLAFLIASAVTLGMLILTIVLVGQSFRGMEQAKVTAATATARQLAISVDDRIQAITQPPSTALAVLRHDPLTEADTLEQRLDRLPVVADILASSEIVSAVYAGYENGDFFLFRKLQNSSARQFPDAPANSHYLLQSLVRTGNDHQGRWHFYDHNLNLLEQRDLASYNFDPRERPWYQAARESGALTLSAPYVFFTTQETGITLSQRASEKAGTVLGIDVTVTDLGAQLAELKQTPGSRIAILNASGQLLAGSSQDSEPGEVVLQALQPESHSGISQFTRDGRSWYGISEPLESLPGEELSIVVAIPSNELLADVWAALTRQTLIAGAIALLLLLAGWVLGRQVGKPLELLTGQVSRLSRFRFDTPMRSTSHIREASELSIALDDMAHTIRSFQSISTVLNRGQDLKQLLNDILEQLVSIVGQERGAVYLFNSREQKLELSVNRGLELPQAVNPVAPDASDYDVIQELRRYIAGHPVFAVLRNRRSKLIGVLVIEIENGDQTNLSDDLITFVDEIAGSAAVAIETRELIESQQALLDGIIRLVANAIDAKSPYTGGHCERVPKLAQMLVEQAEQSSEGAFASFGMTEDEHYEFHLAAWLHDCGKITSPEYVVDKAVKLETIYNRIHEIRTRFEVLHRDAEITCLKAILAGGDPDQARQDKADVQTRLQEDFRFLAAVNQGSESMEDADIERIHAIAGQTWTRHFSDRLGLSEEEQQALKGHPEPPLPATETLLADKPGHLRAWGEHVPPVRKDDPENRWGFDMSLPEYAYNQGELHNLTVRYGTLTEEERFKINEHIVQTICMLDALPLPDRLARVPRLAGTHHERTDGNGYPCRLTGDDMGVPEKIMAVADVFEALTASDRPYKRGKTLSESLTIMAGMVENGHLDGEVFRLFVSSGVWRDYAEQHLHSDQVDTVDESLFMKP</sequence>
<dbReference type="InterPro" id="IPR003607">
    <property type="entry name" value="HD/PDEase_dom"/>
</dbReference>
<gene>
    <name evidence="4" type="ORF">B9Q17_02020</name>
</gene>
<reference evidence="4 5" key="1">
    <citation type="submission" date="2017-06" db="EMBL/GenBank/DDBJ databases">
        <title>Draft genome sequence of the halophilic bacterium Marinobacter vinifirmus FB1.</title>
        <authorList>
            <person name="Stepanov V.G."/>
            <person name="Roberts D.J."/>
            <person name="Fox G.E."/>
        </authorList>
    </citation>
    <scope>NUCLEOTIDE SEQUENCE [LARGE SCALE GENOMIC DNA]</scope>
    <source>
        <strain evidence="4 5">FB1</strain>
    </source>
</reference>
<dbReference type="CDD" id="cd18774">
    <property type="entry name" value="PDC2_HK_sensor"/>
    <property type="match status" value="1"/>
</dbReference>
<feature type="domain" description="HD-GYP" evidence="3">
    <location>
        <begin position="706"/>
        <end position="919"/>
    </location>
</feature>
<evidence type="ECO:0000313" key="5">
    <source>
        <dbReference type="Proteomes" id="UP000216984"/>
    </source>
</evidence>
<dbReference type="GO" id="GO:0007165">
    <property type="term" value="P:signal transduction"/>
    <property type="evidence" value="ECO:0007669"/>
    <property type="project" value="InterPro"/>
</dbReference>
<dbReference type="EMBL" id="NEFY01000008">
    <property type="protein sequence ID" value="OZC35641.1"/>
    <property type="molecule type" value="Genomic_DNA"/>
</dbReference>
<dbReference type="InterPro" id="IPR029151">
    <property type="entry name" value="Sensor-like_sf"/>
</dbReference>
<dbReference type="RefSeq" id="WP_094625303.1">
    <property type="nucleotide sequence ID" value="NZ_NEFY01000008.1"/>
</dbReference>
<evidence type="ECO:0000259" key="2">
    <source>
        <dbReference type="PROSITE" id="PS50885"/>
    </source>
</evidence>